<dbReference type="Gene3D" id="3.40.50.720">
    <property type="entry name" value="NAD(P)-binding Rossmann-like Domain"/>
    <property type="match status" value="1"/>
</dbReference>
<name>A0A3R9ZUI6_9HYPH</name>
<dbReference type="InterPro" id="IPR051783">
    <property type="entry name" value="NAD(P)-dependent_oxidoreduct"/>
</dbReference>
<dbReference type="GO" id="GO:0004029">
    <property type="term" value="F:aldehyde dehydrogenase (NAD+) activity"/>
    <property type="evidence" value="ECO:0007669"/>
    <property type="project" value="TreeGrafter"/>
</dbReference>
<sequence length="302" mass="31931">MKILVSGGTGIVGRFVVERLAEAGHKVRVLARTQPQVGLLPNGVDVVAGTLDPTLDQSAAFEGMEGFVHAAFDHVPGKYRGGEGADPNGFRLRNLDGTMALFETAKRVGVGRVVFLSSRAAYGTQAPGRVLDETVVAHPDTIYGQVKHAAERALDLLSDHRFLGISLRVTGVYGASAPGMPHKWSGLIADYLAGVPVAPRVATEVHGHDVASAVGLMLEVVPSRLSHRLFNVSDIVLDRRDLLSMVREATGCPHALPDRADAASLGMMATDRLAALGWRPGGSALLEKTVAALPEVRQACQS</sequence>
<dbReference type="EMBL" id="RWKW01000005">
    <property type="protein sequence ID" value="RST88043.1"/>
    <property type="molecule type" value="Genomic_DNA"/>
</dbReference>
<dbReference type="GO" id="GO:0005737">
    <property type="term" value="C:cytoplasm"/>
    <property type="evidence" value="ECO:0007669"/>
    <property type="project" value="TreeGrafter"/>
</dbReference>
<evidence type="ECO:0000259" key="1">
    <source>
        <dbReference type="Pfam" id="PF01370"/>
    </source>
</evidence>
<comment type="caution">
    <text evidence="2">The sequence shown here is derived from an EMBL/GenBank/DDBJ whole genome shotgun (WGS) entry which is preliminary data.</text>
</comment>
<dbReference type="Pfam" id="PF01370">
    <property type="entry name" value="Epimerase"/>
    <property type="match status" value="1"/>
</dbReference>
<evidence type="ECO:0000313" key="3">
    <source>
        <dbReference type="Proteomes" id="UP000278398"/>
    </source>
</evidence>
<gene>
    <name evidence="2" type="ORF">EJC49_02585</name>
</gene>
<accession>A0A3R9ZUI6</accession>
<dbReference type="InterPro" id="IPR036291">
    <property type="entry name" value="NAD(P)-bd_dom_sf"/>
</dbReference>
<reference evidence="2 3" key="1">
    <citation type="submission" date="2018-12" db="EMBL/GenBank/DDBJ databases">
        <title>Mesorhizobium carbonis sp. nov., isolated from coal mine water.</title>
        <authorList>
            <person name="Xin W."/>
            <person name="Xu Z."/>
            <person name="Xiang F."/>
            <person name="Zhang J."/>
            <person name="Xi L."/>
            <person name="Liu J."/>
        </authorList>
    </citation>
    <scope>NUCLEOTIDE SEQUENCE [LARGE SCALE GENOMIC DNA]</scope>
    <source>
        <strain evidence="2 3">B2.3</strain>
    </source>
</reference>
<dbReference type="RefSeq" id="WP_126697898.1">
    <property type="nucleotide sequence ID" value="NZ_RWKW01000005.1"/>
</dbReference>
<dbReference type="AlphaFoldDB" id="A0A3R9ZUI6"/>
<organism evidence="2 3">
    <name type="scientific">Aquibium carbonis</name>
    <dbReference type="NCBI Taxonomy" id="2495581"/>
    <lineage>
        <taxon>Bacteria</taxon>
        <taxon>Pseudomonadati</taxon>
        <taxon>Pseudomonadota</taxon>
        <taxon>Alphaproteobacteria</taxon>
        <taxon>Hyphomicrobiales</taxon>
        <taxon>Phyllobacteriaceae</taxon>
        <taxon>Aquibium</taxon>
    </lineage>
</organism>
<dbReference type="SUPFAM" id="SSF51735">
    <property type="entry name" value="NAD(P)-binding Rossmann-fold domains"/>
    <property type="match status" value="1"/>
</dbReference>
<dbReference type="InterPro" id="IPR001509">
    <property type="entry name" value="Epimerase_deHydtase"/>
</dbReference>
<feature type="domain" description="NAD-dependent epimerase/dehydratase" evidence="1">
    <location>
        <begin position="3"/>
        <end position="231"/>
    </location>
</feature>
<dbReference type="Proteomes" id="UP000278398">
    <property type="component" value="Unassembled WGS sequence"/>
</dbReference>
<protein>
    <submittedName>
        <fullName evidence="2">NAD(P)-dependent oxidoreductase</fullName>
    </submittedName>
</protein>
<dbReference type="PANTHER" id="PTHR48079:SF6">
    <property type="entry name" value="NAD(P)-BINDING DOMAIN-CONTAINING PROTEIN-RELATED"/>
    <property type="match status" value="1"/>
</dbReference>
<dbReference type="PANTHER" id="PTHR48079">
    <property type="entry name" value="PROTEIN YEEZ"/>
    <property type="match status" value="1"/>
</dbReference>
<keyword evidence="3" id="KW-1185">Reference proteome</keyword>
<proteinExistence type="predicted"/>
<evidence type="ECO:0000313" key="2">
    <source>
        <dbReference type="EMBL" id="RST88043.1"/>
    </source>
</evidence>
<dbReference type="OrthoDB" id="9814124at2"/>